<proteinExistence type="predicted"/>
<dbReference type="InterPro" id="IPR003615">
    <property type="entry name" value="HNH_nuc"/>
</dbReference>
<organism evidence="2 3">
    <name type="scientific">Bacillus wiedmannii</name>
    <dbReference type="NCBI Taxonomy" id="1890302"/>
    <lineage>
        <taxon>Bacteria</taxon>
        <taxon>Bacillati</taxon>
        <taxon>Bacillota</taxon>
        <taxon>Bacilli</taxon>
        <taxon>Bacillales</taxon>
        <taxon>Bacillaceae</taxon>
        <taxon>Bacillus</taxon>
        <taxon>Bacillus cereus group</taxon>
    </lineage>
</organism>
<keyword evidence="2" id="KW-0548">Nucleotidyltransferase</keyword>
<name>A0A2B5I0S1_9BACI</name>
<dbReference type="PANTHER" id="PTHR34047:SF8">
    <property type="entry name" value="PROTEIN YKFC"/>
    <property type="match status" value="1"/>
</dbReference>
<feature type="domain" description="Reverse transcriptase" evidence="1">
    <location>
        <begin position="80"/>
        <end position="342"/>
    </location>
</feature>
<gene>
    <name evidence="2" type="primary">ltrA</name>
    <name evidence="2" type="ORF">COL66_29540</name>
</gene>
<dbReference type="EMBL" id="NVGE01000080">
    <property type="protein sequence ID" value="PFZ18958.1"/>
    <property type="molecule type" value="Genomic_DNA"/>
</dbReference>
<dbReference type="InterPro" id="IPR013597">
    <property type="entry name" value="Mat_intron_G2"/>
</dbReference>
<dbReference type="InterPro" id="IPR051083">
    <property type="entry name" value="GrpII_Intron_Splice-Mob/Def"/>
</dbReference>
<evidence type="ECO:0000259" key="1">
    <source>
        <dbReference type="PROSITE" id="PS50878"/>
    </source>
</evidence>
<sequence>MKVQRRLIKSEHDLTKLIDEMHLVAKEGGHFFGIAEMFTNEEVIKTAIHKIKSNQGSKTAGVDGKTIDDYLQMDKDELIKLISSHIENYEPKPVKRIYIPKGNSKTNDKSQMRPLGIPTMIDRIIQELVRMFIEPIAEAKFYNHSYGFRPYRSTEHALARMRDVARRSKTFWVVEGDIKGYFDNINHNKLIEIMWNMGIKDKRLLAITKKILKAGYVENGQFHKTTKGTPQGGIISPLLANIYLNGFDWFIAKEYEFHPYTDRYQTRRAAYQKLKKDGHEPTYLVRYADDWVILTTSESNARRLLSKAQKYLKHKMKLELSTEKTLITDLRVRPVTFLSYDMRFGLTKENKYAPLLYPNMKAVNKAIKEIKSYVKKLRYSPNDEWFATNIEKINEKLVGISNYFNKGISKKTLSKIDNKIFWGMLKSFKSYFKYEKNTTLMENHYVPLNTVGNRRVRHEKYNWKTFAIEIDNIKIGAIKCAITPVQYSRNFNQEMTPFTAEGRKLYAQRMEKTLPLCRPTIYKADELYIAHKDKNRIMTNFEFIMNKDYAYNRDKGKCRACGCFLYGKGNCHHKNPKLTLNEVNKVNNLISLCTECHKFVHNKEAIEGNAKRVRLIEKLRKNIKS</sequence>
<dbReference type="NCBIfam" id="TIGR04416">
    <property type="entry name" value="group_II_RT_mat"/>
    <property type="match status" value="1"/>
</dbReference>
<dbReference type="InterPro" id="IPR030931">
    <property type="entry name" value="Group_II_RT_mat"/>
</dbReference>
<dbReference type="InterPro" id="IPR043502">
    <property type="entry name" value="DNA/RNA_pol_sf"/>
</dbReference>
<protein>
    <submittedName>
        <fullName evidence="2">Group II intron reverse transcriptase/maturase</fullName>
    </submittedName>
</protein>
<dbReference type="Pfam" id="PF08388">
    <property type="entry name" value="GIIM"/>
    <property type="match status" value="1"/>
</dbReference>
<dbReference type="InterPro" id="IPR000477">
    <property type="entry name" value="RT_dom"/>
</dbReference>
<dbReference type="AlphaFoldDB" id="A0A2B5I0S1"/>
<dbReference type="PANTHER" id="PTHR34047">
    <property type="entry name" value="NUCLEAR INTRON MATURASE 1, MITOCHONDRIAL-RELATED"/>
    <property type="match status" value="1"/>
</dbReference>
<keyword evidence="2" id="KW-0695">RNA-directed DNA polymerase</keyword>
<accession>A0A2B5I0S1</accession>
<dbReference type="CDD" id="cd01651">
    <property type="entry name" value="RT_G2_intron"/>
    <property type="match status" value="1"/>
</dbReference>
<reference evidence="2 3" key="1">
    <citation type="submission" date="2017-09" db="EMBL/GenBank/DDBJ databases">
        <title>Large-scale bioinformatics analysis of Bacillus genomes uncovers conserved roles of natural products in bacterial physiology.</title>
        <authorList>
            <consortium name="Agbiome Team Llc"/>
            <person name="Bleich R.M."/>
            <person name="Grubbs K.J."/>
            <person name="Santa Maria K.C."/>
            <person name="Allen S.E."/>
            <person name="Farag S."/>
            <person name="Shank E.A."/>
            <person name="Bowers A."/>
        </authorList>
    </citation>
    <scope>NUCLEOTIDE SEQUENCE [LARGE SCALE GENOMIC DNA]</scope>
    <source>
        <strain evidence="2 3">AFS080080</strain>
    </source>
</reference>
<dbReference type="SUPFAM" id="SSF56672">
    <property type="entry name" value="DNA/RNA polymerases"/>
    <property type="match status" value="1"/>
</dbReference>
<dbReference type="RefSeq" id="WP_098069358.1">
    <property type="nucleotide sequence ID" value="NZ_NUDN01000062.1"/>
</dbReference>
<evidence type="ECO:0000313" key="3">
    <source>
        <dbReference type="Proteomes" id="UP000223311"/>
    </source>
</evidence>
<evidence type="ECO:0000313" key="2">
    <source>
        <dbReference type="EMBL" id="PFZ18958.1"/>
    </source>
</evidence>
<dbReference type="CDD" id="cd00085">
    <property type="entry name" value="HNHc"/>
    <property type="match status" value="1"/>
</dbReference>
<dbReference type="GO" id="GO:0003964">
    <property type="term" value="F:RNA-directed DNA polymerase activity"/>
    <property type="evidence" value="ECO:0007669"/>
    <property type="project" value="UniProtKB-KW"/>
</dbReference>
<dbReference type="PROSITE" id="PS50878">
    <property type="entry name" value="RT_POL"/>
    <property type="match status" value="1"/>
</dbReference>
<keyword evidence="2" id="KW-0808">Transferase</keyword>
<dbReference type="Proteomes" id="UP000223311">
    <property type="component" value="Unassembled WGS sequence"/>
</dbReference>
<dbReference type="Pfam" id="PF00078">
    <property type="entry name" value="RVT_1"/>
    <property type="match status" value="1"/>
</dbReference>
<comment type="caution">
    <text evidence="2">The sequence shown here is derived from an EMBL/GenBank/DDBJ whole genome shotgun (WGS) entry which is preliminary data.</text>
</comment>